<sequence>MEDQKIRVAKLKNLIGKQSIAAFCRKFEKIDPNYISQILNGHRNFGEKAARTMEVKLGLTPGWFDERSGDVWPFASITYQEYLRLDAADQHEIETLLGLKALKIRESKNN</sequence>
<name>V8QNH9_9BURK</name>
<accession>V8QNH9</accession>
<reference evidence="1 2" key="1">
    <citation type="journal article" date="2014" name="Genome Announc.">
        <title>Draft Genome Sequence of Advenella kashmirensis Strain W13003, a Polycyclic Aromatic Hydrocarbon-Degrading Bacterium.</title>
        <authorList>
            <person name="Wang X."/>
            <person name="Jin D."/>
            <person name="Zhou L."/>
            <person name="Wu L."/>
            <person name="An W."/>
            <person name="Zhao L."/>
        </authorList>
    </citation>
    <scope>NUCLEOTIDE SEQUENCE [LARGE SCALE GENOMIC DNA]</scope>
    <source>
        <strain evidence="1 2">W13003</strain>
    </source>
</reference>
<dbReference type="EMBL" id="AYXT01000014">
    <property type="protein sequence ID" value="ETF00524.1"/>
    <property type="molecule type" value="Genomic_DNA"/>
</dbReference>
<dbReference type="STRING" id="1424334.W822_22530"/>
<dbReference type="Proteomes" id="UP000018733">
    <property type="component" value="Unassembled WGS sequence"/>
</dbReference>
<protein>
    <submittedName>
        <fullName evidence="1">Repressor</fullName>
    </submittedName>
</protein>
<organism evidence="1 2">
    <name type="scientific">Advenella kashmirensis W13003</name>
    <dbReference type="NCBI Taxonomy" id="1424334"/>
    <lineage>
        <taxon>Bacteria</taxon>
        <taxon>Pseudomonadati</taxon>
        <taxon>Pseudomonadota</taxon>
        <taxon>Betaproteobacteria</taxon>
        <taxon>Burkholderiales</taxon>
        <taxon>Alcaligenaceae</taxon>
    </lineage>
</organism>
<evidence type="ECO:0000313" key="1">
    <source>
        <dbReference type="EMBL" id="ETF00524.1"/>
    </source>
</evidence>
<dbReference type="HOGENOM" id="CLU_2165586_0_0_4"/>
<comment type="caution">
    <text evidence="1">The sequence shown here is derived from an EMBL/GenBank/DDBJ whole genome shotgun (WGS) entry which is preliminary data.</text>
</comment>
<evidence type="ECO:0000313" key="2">
    <source>
        <dbReference type="Proteomes" id="UP000018733"/>
    </source>
</evidence>
<keyword evidence="2" id="KW-1185">Reference proteome</keyword>
<gene>
    <name evidence="1" type="ORF">W822_22530</name>
</gene>
<proteinExistence type="predicted"/>
<dbReference type="AlphaFoldDB" id="V8QNH9"/>